<dbReference type="Proteomes" id="UP000005532">
    <property type="component" value="Unassembled WGS sequence"/>
</dbReference>
<sequence length="221" mass="24787">MQKNFSLNAFYFGSSFDLGFFLNFLTACKVKKTVYEMFKIFNGSFKDYLVSVLVQSANQAVKNGTDLTKESWIKMDNGKVTDIDWHGYVHSAKRMKSPPAFDALDLSSGENNFFGDAKVNNKHFTAFAEKHSTAENAMLASADIIKMVNAMNYVDNKEAAQNWRIRVGSMDRDTSHAIGAMLAIKLKMSGKQVDYALPWGVGHSGDYDLDELFQWIDGIAK</sequence>
<dbReference type="PROSITE" id="PS51257">
    <property type="entry name" value="PROKAR_LIPOPROTEIN"/>
    <property type="match status" value="1"/>
</dbReference>
<keyword evidence="1" id="KW-0808">Transferase</keyword>
<gene>
    <name evidence="1" type="ORF">AM305_11995</name>
</gene>
<proteinExistence type="predicted"/>
<keyword evidence="1" id="KW-0328">Glycosyltransferase</keyword>
<protein>
    <submittedName>
        <fullName evidence="1">Nicotinate phosphoribosyltransferase</fullName>
    </submittedName>
</protein>
<evidence type="ECO:0000313" key="2">
    <source>
        <dbReference type="Proteomes" id="UP000005532"/>
    </source>
</evidence>
<dbReference type="eggNOG" id="COG0657">
    <property type="taxonomic scope" value="Bacteria"/>
</dbReference>
<organism evidence="1 2">
    <name type="scientific">Actinobacillus minor NM305</name>
    <dbReference type="NCBI Taxonomy" id="637911"/>
    <lineage>
        <taxon>Bacteria</taxon>
        <taxon>Pseudomonadati</taxon>
        <taxon>Pseudomonadota</taxon>
        <taxon>Gammaproteobacteria</taxon>
        <taxon>Pasteurellales</taxon>
        <taxon>Pasteurellaceae</taxon>
        <taxon>Actinobacillus</taxon>
    </lineage>
</organism>
<dbReference type="GO" id="GO:0016757">
    <property type="term" value="F:glycosyltransferase activity"/>
    <property type="evidence" value="ECO:0007669"/>
    <property type="project" value="UniProtKB-KW"/>
</dbReference>
<name>C5S3E5_9PAST</name>
<comment type="caution">
    <text evidence="1">The sequence shown here is derived from an EMBL/GenBank/DDBJ whole genome shotgun (WGS) entry which is preliminary data.</text>
</comment>
<dbReference type="AlphaFoldDB" id="C5S3E5"/>
<dbReference type="Gene3D" id="3.40.50.1820">
    <property type="entry name" value="alpha/beta hydrolase"/>
    <property type="match status" value="1"/>
</dbReference>
<reference evidence="1 2" key="1">
    <citation type="journal article" date="2010" name="Vet. Microbiol.">
        <title>Production of haemolysins by strains of the Actinobacillus minor/porcitonsillarum complex.</title>
        <authorList>
            <person name="Arya G."/>
            <person name="Niven D.F."/>
        </authorList>
    </citation>
    <scope>NUCLEOTIDE SEQUENCE [LARGE SCALE GENOMIC DNA]</scope>
    <source>
        <strain evidence="1 2">NM305</strain>
    </source>
</reference>
<accession>C5S3E5</accession>
<evidence type="ECO:0000313" key="1">
    <source>
        <dbReference type="EMBL" id="EER46605.1"/>
    </source>
</evidence>
<dbReference type="InterPro" id="IPR029058">
    <property type="entry name" value="AB_hydrolase_fold"/>
</dbReference>
<dbReference type="EMBL" id="ACQL01000106">
    <property type="protein sequence ID" value="EER46605.1"/>
    <property type="molecule type" value="Genomic_DNA"/>
</dbReference>